<evidence type="ECO:0000256" key="3">
    <source>
        <dbReference type="ARBA" id="ARBA00023315"/>
    </source>
</evidence>
<dbReference type="RefSeq" id="WP_015008990.1">
    <property type="nucleotide sequence ID" value="NC_018704.1"/>
</dbReference>
<comment type="catalytic activity">
    <reaction evidence="4">
        <text>a 2-deoxystreptamine antibiotic + acetyl-CoA = an N(3)-acetyl-2-deoxystreptamine antibiotic + CoA + H(+)</text>
        <dbReference type="Rhea" id="RHEA:12665"/>
        <dbReference type="ChEBI" id="CHEBI:15378"/>
        <dbReference type="ChEBI" id="CHEBI:57287"/>
        <dbReference type="ChEBI" id="CHEBI:57288"/>
        <dbReference type="ChEBI" id="CHEBI:57921"/>
        <dbReference type="ChEBI" id="CHEBI:77452"/>
        <dbReference type="EC" id="2.3.1.81"/>
    </reaction>
</comment>
<dbReference type="InterPro" id="IPR028345">
    <property type="entry name" value="Antibiotic_NAT-like"/>
</dbReference>
<dbReference type="SUPFAM" id="SSF110710">
    <property type="entry name" value="TTHA0583/YokD-like"/>
    <property type="match status" value="1"/>
</dbReference>
<name>K0IVC2_AMPXN</name>
<dbReference type="EMBL" id="AP012050">
    <property type="protein sequence ID" value="BAM46384.1"/>
    <property type="molecule type" value="Genomic_DNA"/>
</dbReference>
<dbReference type="GO" id="GO:0046353">
    <property type="term" value="F:aminoglycoside 3-N-acetyltransferase activity"/>
    <property type="evidence" value="ECO:0007669"/>
    <property type="project" value="UniProtKB-EC"/>
</dbReference>
<dbReference type="PANTHER" id="PTHR11104">
    <property type="entry name" value="AMINOGLYCOSIDE N3-ACETYLTRANSFERASE"/>
    <property type="match status" value="1"/>
</dbReference>
<proteinExistence type="inferred from homology"/>
<dbReference type="HOGENOM" id="CLU_060091_0_0_9"/>
<gene>
    <name evidence="5" type="ordered locus">AXY_02520</name>
</gene>
<dbReference type="Pfam" id="PF02522">
    <property type="entry name" value="Antibiotic_NAT"/>
    <property type="match status" value="1"/>
</dbReference>
<dbReference type="PANTHER" id="PTHR11104:SF0">
    <property type="entry name" value="SPBETA PROPHAGE-DERIVED AMINOGLYCOSIDE N(3')-ACETYLTRANSFERASE-LIKE PROTEIN YOKD"/>
    <property type="match status" value="1"/>
</dbReference>
<reference evidence="5 6" key="1">
    <citation type="submission" date="2011-01" db="EMBL/GenBank/DDBJ databases">
        <title>Whole genome sequence of Amphibacillus xylinus NBRC 15112.</title>
        <authorList>
            <person name="Nakazawa H."/>
            <person name="Katano Y."/>
            <person name="Nakamura S."/>
            <person name="Sasagawa M."/>
            <person name="Fukada J."/>
            <person name="Arai T."/>
            <person name="Sasakura N."/>
            <person name="Mochizuki D."/>
            <person name="Hosoyama A."/>
            <person name="Harada K."/>
            <person name="Horikawa H."/>
            <person name="Kato Y."/>
            <person name="Harada T."/>
            <person name="Sasaki K."/>
            <person name="Sekiguchi M."/>
            <person name="Hodoyama M."/>
            <person name="Nishiko R."/>
            <person name="Narita H."/>
            <person name="Hanamaki A."/>
            <person name="Hata C."/>
            <person name="Konno Y."/>
            <person name="Niimura Y."/>
            <person name="Yamazaki S."/>
            <person name="Fujita N."/>
        </authorList>
    </citation>
    <scope>NUCLEOTIDE SEQUENCE [LARGE SCALE GENOMIC DNA]</scope>
    <source>
        <strain evidence="6">ATCC 51415 / DSM 6626 / JCM 7361 / LMG 17667 / NBRC 15112 / Ep01</strain>
    </source>
</reference>
<evidence type="ECO:0000256" key="2">
    <source>
        <dbReference type="ARBA" id="ARBA00022679"/>
    </source>
</evidence>
<evidence type="ECO:0000313" key="5">
    <source>
        <dbReference type="EMBL" id="BAM46384.1"/>
    </source>
</evidence>
<keyword evidence="2 4" id="KW-0808">Transferase</keyword>
<dbReference type="eggNOG" id="COG2746">
    <property type="taxonomic scope" value="Bacteria"/>
</dbReference>
<keyword evidence="4" id="KW-0046">Antibiotic resistance</keyword>
<dbReference type="AlphaFoldDB" id="K0IVC2"/>
<dbReference type="Proteomes" id="UP000006294">
    <property type="component" value="Chromosome"/>
</dbReference>
<organism evidence="5 6">
    <name type="scientific">Amphibacillus xylanus (strain ATCC 51415 / DSM 6626 / JCM 7361 / LMG 17667 / NBRC 15112 / Ep01)</name>
    <dbReference type="NCBI Taxonomy" id="698758"/>
    <lineage>
        <taxon>Bacteria</taxon>
        <taxon>Bacillati</taxon>
        <taxon>Bacillota</taxon>
        <taxon>Bacilli</taxon>
        <taxon>Bacillales</taxon>
        <taxon>Bacillaceae</taxon>
        <taxon>Amphibacillus</taxon>
    </lineage>
</organism>
<dbReference type="EC" id="2.3.1.-" evidence="4"/>
<accession>K0IVC2</accession>
<dbReference type="PATRIC" id="fig|698758.3.peg.254"/>
<dbReference type="KEGG" id="axl:AXY_02520"/>
<evidence type="ECO:0000256" key="1">
    <source>
        <dbReference type="ARBA" id="ARBA00006383"/>
    </source>
</evidence>
<protein>
    <recommendedName>
        <fullName evidence="4">Aminoglycoside N(3)-acetyltransferase</fullName>
        <ecNumber evidence="4">2.3.1.-</ecNumber>
    </recommendedName>
</protein>
<evidence type="ECO:0000313" key="6">
    <source>
        <dbReference type="Proteomes" id="UP000006294"/>
    </source>
</evidence>
<dbReference type="STRING" id="698758.AXY_02520"/>
<keyword evidence="6" id="KW-1185">Reference proteome</keyword>
<dbReference type="InterPro" id="IPR003679">
    <property type="entry name" value="Amioglycoside_AcTrfase"/>
</dbReference>
<evidence type="ECO:0000256" key="4">
    <source>
        <dbReference type="RuleBase" id="RU365031"/>
    </source>
</evidence>
<dbReference type="GO" id="GO:0046677">
    <property type="term" value="P:response to antibiotic"/>
    <property type="evidence" value="ECO:0007669"/>
    <property type="project" value="UniProtKB-KW"/>
</dbReference>
<sequence>MMKEIVGKTKEMNSVNTLVRDFRALGLQKGMTILVHSSLSSIGWVNGGAMAVIEALIQVITEEGTIVMPAQSGDWNEPSKWGNPPVPESWWEEIRQTMPAFDKDKTPTSGMGLIPEVFRKYPNVDRSDHPSASFVAWGKNRNYIISNHSIDFSLGEQSPLARLYDLDAQVLFIGTGYFTNTAFHLGEYRAPGAEIVKEGASIIENGQPVWRVYNDIEFAVGEFEEIGAILDREYDVTKGLIGLAESRLFSIREAVDCAEKYFIQKRAK</sequence>
<keyword evidence="3 4" id="KW-0012">Acyltransferase</keyword>
<comment type="similarity">
    <text evidence="1 4">Belongs to the antibiotic N-acetyltransferase family.</text>
</comment>